<feature type="region of interest" description="Disordered" evidence="1">
    <location>
        <begin position="1"/>
        <end position="44"/>
    </location>
</feature>
<accession>A0ABU6ZEV0</accession>
<gene>
    <name evidence="3" type="ORF">PIB30_045256</name>
</gene>
<evidence type="ECO:0000313" key="3">
    <source>
        <dbReference type="EMBL" id="MED6220485.1"/>
    </source>
</evidence>
<protein>
    <recommendedName>
        <fullName evidence="2">Retrovirus-related Pol polyprotein from transposon TNT 1-94-like beta-barrel domain-containing protein</fullName>
    </recommendedName>
</protein>
<evidence type="ECO:0000259" key="2">
    <source>
        <dbReference type="Pfam" id="PF22936"/>
    </source>
</evidence>
<reference evidence="3 4" key="1">
    <citation type="journal article" date="2023" name="Plants (Basel)">
        <title>Bridging the Gap: Combining Genomics and Transcriptomics Approaches to Understand Stylosanthes scabra, an Orphan Legume from the Brazilian Caatinga.</title>
        <authorList>
            <person name="Ferreira-Neto J.R.C."/>
            <person name="da Silva M.D."/>
            <person name="Binneck E."/>
            <person name="de Melo N.F."/>
            <person name="da Silva R.H."/>
            <person name="de Melo A.L.T.M."/>
            <person name="Pandolfi V."/>
            <person name="Bustamante F.O."/>
            <person name="Brasileiro-Vidal A.C."/>
            <person name="Benko-Iseppon A.M."/>
        </authorList>
    </citation>
    <scope>NUCLEOTIDE SEQUENCE [LARGE SCALE GENOMIC DNA]</scope>
    <source>
        <tissue evidence="3">Leaves</tissue>
    </source>
</reference>
<dbReference type="EMBL" id="JASCZI010272135">
    <property type="protein sequence ID" value="MED6220485.1"/>
    <property type="molecule type" value="Genomic_DNA"/>
</dbReference>
<comment type="caution">
    <text evidence="3">The sequence shown here is derived from an EMBL/GenBank/DDBJ whole genome shotgun (WGS) entry which is preliminary data.</text>
</comment>
<sequence>MSLLQSQMQQASNPPTQQSSMINQVSTSQISSKSSVSGSDSDATNHVCSSLDQFTTYKSVSPVCVKLPDGSQIVFNITGSIVIFRKKVTQRKIGYGKEKHGLYELQGQAQFHQTVINAVVDDFLSRHF</sequence>
<evidence type="ECO:0000313" key="4">
    <source>
        <dbReference type="Proteomes" id="UP001341840"/>
    </source>
</evidence>
<feature type="compositionally biased region" description="Low complexity" evidence="1">
    <location>
        <begin position="26"/>
        <end position="41"/>
    </location>
</feature>
<feature type="compositionally biased region" description="Polar residues" evidence="1">
    <location>
        <begin position="11"/>
        <end position="25"/>
    </location>
</feature>
<feature type="compositionally biased region" description="Low complexity" evidence="1">
    <location>
        <begin position="1"/>
        <end position="10"/>
    </location>
</feature>
<dbReference type="Proteomes" id="UP001341840">
    <property type="component" value="Unassembled WGS sequence"/>
</dbReference>
<dbReference type="Pfam" id="PF22936">
    <property type="entry name" value="Pol_BBD"/>
    <property type="match status" value="1"/>
</dbReference>
<dbReference type="InterPro" id="IPR054722">
    <property type="entry name" value="PolX-like_BBD"/>
</dbReference>
<proteinExistence type="predicted"/>
<name>A0ABU6ZEV0_9FABA</name>
<keyword evidence="4" id="KW-1185">Reference proteome</keyword>
<organism evidence="3 4">
    <name type="scientific">Stylosanthes scabra</name>
    <dbReference type="NCBI Taxonomy" id="79078"/>
    <lineage>
        <taxon>Eukaryota</taxon>
        <taxon>Viridiplantae</taxon>
        <taxon>Streptophyta</taxon>
        <taxon>Embryophyta</taxon>
        <taxon>Tracheophyta</taxon>
        <taxon>Spermatophyta</taxon>
        <taxon>Magnoliopsida</taxon>
        <taxon>eudicotyledons</taxon>
        <taxon>Gunneridae</taxon>
        <taxon>Pentapetalae</taxon>
        <taxon>rosids</taxon>
        <taxon>fabids</taxon>
        <taxon>Fabales</taxon>
        <taxon>Fabaceae</taxon>
        <taxon>Papilionoideae</taxon>
        <taxon>50 kb inversion clade</taxon>
        <taxon>dalbergioids sensu lato</taxon>
        <taxon>Dalbergieae</taxon>
        <taxon>Pterocarpus clade</taxon>
        <taxon>Stylosanthes</taxon>
    </lineage>
</organism>
<evidence type="ECO:0000256" key="1">
    <source>
        <dbReference type="SAM" id="MobiDB-lite"/>
    </source>
</evidence>
<feature type="domain" description="Retrovirus-related Pol polyprotein from transposon TNT 1-94-like beta-barrel" evidence="2">
    <location>
        <begin position="40"/>
        <end position="90"/>
    </location>
</feature>